<name>A0ABT3W142_9ENTR</name>
<evidence type="ECO:0000313" key="2">
    <source>
        <dbReference type="Proteomes" id="UP001146015"/>
    </source>
</evidence>
<organism evidence="1 2">
    <name type="scientific">Enterobacter nematophilus</name>
    <dbReference type="NCBI Taxonomy" id="2994648"/>
    <lineage>
        <taxon>Bacteria</taxon>
        <taxon>Pseudomonadati</taxon>
        <taxon>Pseudomonadota</taxon>
        <taxon>Gammaproteobacteria</taxon>
        <taxon>Enterobacterales</taxon>
        <taxon>Enterobacteriaceae</taxon>
        <taxon>Enterobacter</taxon>
    </lineage>
</organism>
<proteinExistence type="predicted"/>
<gene>
    <name evidence="1" type="ORF">OSH03_07835</name>
</gene>
<keyword evidence="2" id="KW-1185">Reference proteome</keyword>
<dbReference type="EMBL" id="JAPKNE010000002">
    <property type="protein sequence ID" value="MCX5573876.1"/>
    <property type="molecule type" value="Genomic_DNA"/>
</dbReference>
<dbReference type="Proteomes" id="UP001146015">
    <property type="component" value="Unassembled WGS sequence"/>
</dbReference>
<evidence type="ECO:0000313" key="1">
    <source>
        <dbReference type="EMBL" id="MCX5573876.1"/>
    </source>
</evidence>
<protein>
    <submittedName>
        <fullName evidence="1">Uncharacterized protein</fullName>
    </submittedName>
</protein>
<accession>A0ABT3W142</accession>
<dbReference type="RefSeq" id="WP_218077890.1">
    <property type="nucleotide sequence ID" value="NZ_JAPKNE010000002.1"/>
</dbReference>
<comment type="caution">
    <text evidence="1">The sequence shown here is derived from an EMBL/GenBank/DDBJ whole genome shotgun (WGS) entry which is preliminary data.</text>
</comment>
<reference evidence="1" key="1">
    <citation type="submission" date="2022-11" db="EMBL/GenBank/DDBJ databases">
        <title>Biodiversity and phylogenetic relationships of bacteria.</title>
        <authorList>
            <person name="Machado R.A.R."/>
            <person name="Bhat A."/>
            <person name="Loulou A."/>
            <person name="Kallel S."/>
        </authorList>
    </citation>
    <scope>NUCLEOTIDE SEQUENCE</scope>
    <source>
        <strain evidence="1">E-TC7</strain>
    </source>
</reference>
<sequence length="71" mass="7788">MRITISGVGGLPLVVSHVKTLEDNDLINVSGLCRALGDIPRSSFLDKVERLGLEGAIKHYLSEQRKTKLKT</sequence>